<name>A0A1G7X5L6_CHIFI</name>
<keyword evidence="1" id="KW-0732">Signal</keyword>
<feature type="chain" id="PRO_5011769951" description="DUF3108 domain-containing protein" evidence="1">
    <location>
        <begin position="21"/>
        <end position="231"/>
    </location>
</feature>
<evidence type="ECO:0000313" key="3">
    <source>
        <dbReference type="EMBL" id="SDG79455.1"/>
    </source>
</evidence>
<accession>A0A1G7X5L6</accession>
<sequence>MRKILFFIACLSLTINALSAQDCKNYYYLLNNAEVEMTVFDAKGAAVAKNVYNVLSVSKEGDASVSDFTSTLKDVKGKTISSGKGKFKCDGGQIMIDMKMSLPNLPQLQDMKMESEGNAFLNYPTNLKEGQSLPDGSFEMNGNANGMDMGLQYKVTNRKVAGKEKVTTAGGSWDCYKITYNISLSMKMMGMSIPVEMVAAEWFAPGFGVVKTETSRDGKPAGHMEITHVKK</sequence>
<dbReference type="RefSeq" id="WP_143011557.1">
    <property type="nucleotide sequence ID" value="NZ_FNBN01000006.1"/>
</dbReference>
<dbReference type="STRING" id="104663.SAMN04488121_106312"/>
<dbReference type="InterPro" id="IPR049279">
    <property type="entry name" value="DUF3108-like"/>
</dbReference>
<organism evidence="3 4">
    <name type="scientific">Chitinophaga filiformis</name>
    <name type="common">Myxococcus filiformis</name>
    <name type="synonym">Flexibacter filiformis</name>
    <dbReference type="NCBI Taxonomy" id="104663"/>
    <lineage>
        <taxon>Bacteria</taxon>
        <taxon>Pseudomonadati</taxon>
        <taxon>Bacteroidota</taxon>
        <taxon>Chitinophagia</taxon>
        <taxon>Chitinophagales</taxon>
        <taxon>Chitinophagaceae</taxon>
        <taxon>Chitinophaga</taxon>
    </lineage>
</organism>
<proteinExistence type="predicted"/>
<dbReference type="AlphaFoldDB" id="A0A1G7X5L6"/>
<reference evidence="3 4" key="1">
    <citation type="submission" date="2016-10" db="EMBL/GenBank/DDBJ databases">
        <authorList>
            <person name="de Groot N.N."/>
        </authorList>
    </citation>
    <scope>NUCLEOTIDE SEQUENCE [LARGE SCALE GENOMIC DNA]</scope>
    <source>
        <strain evidence="3 4">DSM 527</strain>
    </source>
</reference>
<dbReference type="EMBL" id="FNBN01000006">
    <property type="protein sequence ID" value="SDG79455.1"/>
    <property type="molecule type" value="Genomic_DNA"/>
</dbReference>
<feature type="domain" description="DUF3108" evidence="2">
    <location>
        <begin position="34"/>
        <end position="215"/>
    </location>
</feature>
<dbReference type="Pfam" id="PF21347">
    <property type="entry name" value="DUF3108_like"/>
    <property type="match status" value="1"/>
</dbReference>
<evidence type="ECO:0000259" key="2">
    <source>
        <dbReference type="Pfam" id="PF21347"/>
    </source>
</evidence>
<feature type="signal peptide" evidence="1">
    <location>
        <begin position="1"/>
        <end position="20"/>
    </location>
</feature>
<dbReference type="OrthoDB" id="665223at2"/>
<protein>
    <recommendedName>
        <fullName evidence="2">DUF3108 domain-containing protein</fullName>
    </recommendedName>
</protein>
<dbReference type="Proteomes" id="UP000199045">
    <property type="component" value="Unassembled WGS sequence"/>
</dbReference>
<evidence type="ECO:0000313" key="4">
    <source>
        <dbReference type="Proteomes" id="UP000199045"/>
    </source>
</evidence>
<gene>
    <name evidence="3" type="ORF">SAMN04488121_106312</name>
</gene>
<dbReference type="Gene3D" id="2.40.360.20">
    <property type="match status" value="1"/>
</dbReference>
<evidence type="ECO:0000256" key="1">
    <source>
        <dbReference type="SAM" id="SignalP"/>
    </source>
</evidence>